<evidence type="ECO:0000256" key="2">
    <source>
        <dbReference type="ARBA" id="ARBA00006490"/>
    </source>
</evidence>
<dbReference type="HOGENOM" id="CLU_003433_0_0_11"/>
<keyword evidence="6" id="KW-0408">Iron</keyword>
<protein>
    <submittedName>
        <fullName evidence="10">Cysteine desulfurase</fullName>
    </submittedName>
</protein>
<dbReference type="Proteomes" id="UP000029737">
    <property type="component" value="Unassembled WGS sequence"/>
</dbReference>
<dbReference type="GO" id="GO:0046872">
    <property type="term" value="F:metal ion binding"/>
    <property type="evidence" value="ECO:0007669"/>
    <property type="project" value="UniProtKB-KW"/>
</dbReference>
<evidence type="ECO:0000313" key="13">
    <source>
        <dbReference type="Proteomes" id="UP000215043"/>
    </source>
</evidence>
<dbReference type="KEGG" id="aey:CDG81_05455"/>
<keyword evidence="7" id="KW-0411">Iron-sulfur</keyword>
<keyword evidence="4" id="KW-0479">Metal-binding</keyword>
<dbReference type="GO" id="GO:0031071">
    <property type="term" value="F:cysteine desulfurase activity"/>
    <property type="evidence" value="ECO:0007669"/>
    <property type="project" value="UniProtKB-EC"/>
</dbReference>
<dbReference type="InterPro" id="IPR016454">
    <property type="entry name" value="Cysteine_dSase"/>
</dbReference>
<evidence type="ECO:0000256" key="7">
    <source>
        <dbReference type="ARBA" id="ARBA00023014"/>
    </source>
</evidence>
<dbReference type="AlphaFoldDB" id="A0A099D0T2"/>
<comment type="catalytic activity">
    <reaction evidence="8">
        <text>(sulfur carrier)-H + L-cysteine = (sulfur carrier)-SH + L-alanine</text>
        <dbReference type="Rhea" id="RHEA:43892"/>
        <dbReference type="Rhea" id="RHEA-COMP:14737"/>
        <dbReference type="Rhea" id="RHEA-COMP:14739"/>
        <dbReference type="ChEBI" id="CHEBI:29917"/>
        <dbReference type="ChEBI" id="CHEBI:35235"/>
        <dbReference type="ChEBI" id="CHEBI:57972"/>
        <dbReference type="ChEBI" id="CHEBI:64428"/>
        <dbReference type="EC" id="2.8.1.7"/>
    </reaction>
</comment>
<evidence type="ECO:0000256" key="3">
    <source>
        <dbReference type="ARBA" id="ARBA00022679"/>
    </source>
</evidence>
<dbReference type="RefSeq" id="WP_043577105.1">
    <property type="nucleotide sequence ID" value="NZ_CP022752.1"/>
</dbReference>
<dbReference type="Proteomes" id="UP000215043">
    <property type="component" value="Chromosome"/>
</dbReference>
<dbReference type="eggNOG" id="COG1104">
    <property type="taxonomic scope" value="Bacteria"/>
</dbReference>
<evidence type="ECO:0000256" key="1">
    <source>
        <dbReference type="ARBA" id="ARBA00001933"/>
    </source>
</evidence>
<dbReference type="SUPFAM" id="SSF53383">
    <property type="entry name" value="PLP-dependent transferases"/>
    <property type="match status" value="1"/>
</dbReference>
<dbReference type="PIRSF" id="PIRSF005572">
    <property type="entry name" value="NifS"/>
    <property type="match status" value="1"/>
</dbReference>
<dbReference type="InterPro" id="IPR015421">
    <property type="entry name" value="PyrdxlP-dep_Trfase_major"/>
</dbReference>
<dbReference type="EMBL" id="CP022752">
    <property type="protein sequence ID" value="ASU77849.1"/>
    <property type="molecule type" value="Genomic_DNA"/>
</dbReference>
<dbReference type="Gene3D" id="3.90.1150.10">
    <property type="entry name" value="Aspartate Aminotransferase, domain 1"/>
    <property type="match status" value="1"/>
</dbReference>
<dbReference type="EMBL" id="JPMV01000038">
    <property type="protein sequence ID" value="KGI79838.1"/>
    <property type="molecule type" value="Genomic_DNA"/>
</dbReference>
<accession>A0A099D0T2</accession>
<dbReference type="GO" id="GO:0051536">
    <property type="term" value="F:iron-sulfur cluster binding"/>
    <property type="evidence" value="ECO:0007669"/>
    <property type="project" value="UniProtKB-KW"/>
</dbReference>
<dbReference type="Gene3D" id="1.10.260.50">
    <property type="match status" value="1"/>
</dbReference>
<dbReference type="InterPro" id="IPR015424">
    <property type="entry name" value="PyrdxlP-dep_Trfase"/>
</dbReference>
<sequence>MTYLDHAATTPMRAGAIEVMTEALATLGNASSLHTSGRRARRAVEESREDIAAALGARPSEVLFTGGGTESDNLAVKGIFWARRDADPRRRRVLASAVEHHAVLDTVEWLAEHEGAEVTWLEVDSYGRVTPEAFEEAVRRAPDEIALATVMWANNEVGTVNPVPELAEVAGRYGVPLHTDAVQAVETLPVDFESSGVSALTMTGHKIGGPYGVGVLVLGRDVPCTPLLHGGGQEREVRSGTLDTPAILALAGALREAVDRREHHARELTALRDELIEGVRSVVPDAVLNGDPGTVEGGRLPGNAHFTFPGCEGDSLLMLLDASGVECSTGSACTAGVAEPSHVLLAMGADVRVARGSLRLSLGHDSTSEDVRAFLEAIEPAVRRARGAGLSGLSKTSVESATAPTEV</sequence>
<dbReference type="PANTHER" id="PTHR11601:SF34">
    <property type="entry name" value="CYSTEINE DESULFURASE"/>
    <property type="match status" value="1"/>
</dbReference>
<dbReference type="PANTHER" id="PTHR11601">
    <property type="entry name" value="CYSTEINE DESULFURYLASE FAMILY MEMBER"/>
    <property type="match status" value="1"/>
</dbReference>
<dbReference type="InterPro" id="IPR015422">
    <property type="entry name" value="PyrdxlP-dep_Trfase_small"/>
</dbReference>
<keyword evidence="12" id="KW-1185">Reference proteome</keyword>
<comment type="cofactor">
    <cofactor evidence="1">
        <name>pyridoxal 5'-phosphate</name>
        <dbReference type="ChEBI" id="CHEBI:597326"/>
    </cofactor>
</comment>
<evidence type="ECO:0000313" key="10">
    <source>
        <dbReference type="EMBL" id="ASU77849.1"/>
    </source>
</evidence>
<keyword evidence="3" id="KW-0808">Transferase</keyword>
<evidence type="ECO:0000256" key="5">
    <source>
        <dbReference type="ARBA" id="ARBA00022898"/>
    </source>
</evidence>
<evidence type="ECO:0000256" key="4">
    <source>
        <dbReference type="ARBA" id="ARBA00022723"/>
    </source>
</evidence>
<evidence type="ECO:0000313" key="12">
    <source>
        <dbReference type="Proteomes" id="UP000029737"/>
    </source>
</evidence>
<evidence type="ECO:0000256" key="8">
    <source>
        <dbReference type="ARBA" id="ARBA00050776"/>
    </source>
</evidence>
<dbReference type="OrthoDB" id="9808002at2"/>
<dbReference type="Pfam" id="PF00266">
    <property type="entry name" value="Aminotran_5"/>
    <property type="match status" value="1"/>
</dbReference>
<dbReference type="InterPro" id="IPR000192">
    <property type="entry name" value="Aminotrans_V_dom"/>
</dbReference>
<reference evidence="10 13" key="2">
    <citation type="submission" date="2017-08" db="EMBL/GenBank/DDBJ databases">
        <title>The complete genome sequence of moderately halophilic actinomycete Actinopolyspora erythraea YIM 90600, the producer of novel erythromycin, novel actinopolysporins A-C and tubercidin.</title>
        <authorList>
            <person name="Yin M."/>
            <person name="Tang S."/>
        </authorList>
    </citation>
    <scope>NUCLEOTIDE SEQUENCE [LARGE SCALE GENOMIC DNA]</scope>
    <source>
        <strain evidence="10 13">YIM 90600</strain>
    </source>
</reference>
<reference evidence="11 12" key="1">
    <citation type="journal article" date="2014" name="PLoS ONE">
        <title>Identification and Characterization of a New Erythromycin Biosynthetic Gene Cluster in Actinopolyspora erythraea YIM90600, a Novel Erythronolide-Producing Halophilic Actinomycete Isolated from Salt Field.</title>
        <authorList>
            <person name="Chen D."/>
            <person name="Feng J."/>
            <person name="Huang L."/>
            <person name="Zhang Q."/>
            <person name="Wu J."/>
            <person name="Zhu X."/>
            <person name="Duan Y."/>
            <person name="Xu Z."/>
        </authorList>
    </citation>
    <scope>NUCLEOTIDE SEQUENCE [LARGE SCALE GENOMIC DNA]</scope>
    <source>
        <strain evidence="11 12">YIM90600</strain>
    </source>
</reference>
<organism evidence="10 13">
    <name type="scientific">Actinopolyspora erythraea</name>
    <dbReference type="NCBI Taxonomy" id="414996"/>
    <lineage>
        <taxon>Bacteria</taxon>
        <taxon>Bacillati</taxon>
        <taxon>Actinomycetota</taxon>
        <taxon>Actinomycetes</taxon>
        <taxon>Actinopolysporales</taxon>
        <taxon>Actinopolysporaceae</taxon>
        <taxon>Actinopolyspora</taxon>
    </lineage>
</organism>
<evidence type="ECO:0000259" key="9">
    <source>
        <dbReference type="Pfam" id="PF00266"/>
    </source>
</evidence>
<dbReference type="Gene3D" id="3.40.640.10">
    <property type="entry name" value="Type I PLP-dependent aspartate aminotransferase-like (Major domain)"/>
    <property type="match status" value="1"/>
</dbReference>
<name>A0A099D0T2_9ACTN</name>
<gene>
    <name evidence="10" type="ORF">CDG81_05455</name>
    <name evidence="11" type="ORF">IL38_20450</name>
</gene>
<evidence type="ECO:0000313" key="11">
    <source>
        <dbReference type="EMBL" id="KGI79838.1"/>
    </source>
</evidence>
<feature type="domain" description="Aminotransferase class V" evidence="9">
    <location>
        <begin position="2"/>
        <end position="374"/>
    </location>
</feature>
<evidence type="ECO:0000256" key="6">
    <source>
        <dbReference type="ARBA" id="ARBA00023004"/>
    </source>
</evidence>
<proteinExistence type="inferred from homology"/>
<dbReference type="FunFam" id="3.40.640.10:FF:000084">
    <property type="entry name" value="IscS-like cysteine desulfurase"/>
    <property type="match status" value="1"/>
</dbReference>
<comment type="similarity">
    <text evidence="2">Belongs to the class-V pyridoxal-phosphate-dependent aminotransferase family. NifS/IscS subfamily.</text>
</comment>
<keyword evidence="5" id="KW-0663">Pyridoxal phosphate</keyword>